<dbReference type="GO" id="GO:0000460">
    <property type="term" value="P:maturation of 5.8S rRNA"/>
    <property type="evidence" value="ECO:0007669"/>
    <property type="project" value="TreeGrafter"/>
</dbReference>
<evidence type="ECO:0000259" key="8">
    <source>
        <dbReference type="PROSITE" id="PS51192"/>
    </source>
</evidence>
<dbReference type="FunFam" id="3.40.50.300:FF:000083">
    <property type="entry name" value="ATP-dependent RNA helicase DOB1"/>
    <property type="match status" value="1"/>
</dbReference>
<feature type="region of interest" description="Disordered" evidence="7">
    <location>
        <begin position="1"/>
        <end position="41"/>
    </location>
</feature>
<dbReference type="GO" id="GO:0005634">
    <property type="term" value="C:nucleus"/>
    <property type="evidence" value="ECO:0007669"/>
    <property type="project" value="UniProtKB-SubCell"/>
</dbReference>
<dbReference type="GO" id="GO:0006401">
    <property type="term" value="P:RNA catabolic process"/>
    <property type="evidence" value="ECO:0007669"/>
    <property type="project" value="InterPro"/>
</dbReference>
<dbReference type="InterPro" id="IPR025696">
    <property type="entry name" value="Beta-barrel_MTR4"/>
</dbReference>
<evidence type="ECO:0000259" key="9">
    <source>
        <dbReference type="PROSITE" id="PS51194"/>
    </source>
</evidence>
<dbReference type="InterPro" id="IPR027417">
    <property type="entry name" value="P-loop_NTPase"/>
</dbReference>
<dbReference type="CDD" id="cd18795">
    <property type="entry name" value="SF2_C_Ski2"/>
    <property type="match status" value="1"/>
</dbReference>
<organism evidence="10 11">
    <name type="scientific">Symbiochloris irregularis</name>
    <dbReference type="NCBI Taxonomy" id="706552"/>
    <lineage>
        <taxon>Eukaryota</taxon>
        <taxon>Viridiplantae</taxon>
        <taxon>Chlorophyta</taxon>
        <taxon>core chlorophytes</taxon>
        <taxon>Trebouxiophyceae</taxon>
        <taxon>Trebouxiales</taxon>
        <taxon>Trebouxiaceae</taxon>
        <taxon>Symbiochloris</taxon>
    </lineage>
</organism>
<evidence type="ECO:0000256" key="2">
    <source>
        <dbReference type="ARBA" id="ARBA00022741"/>
    </source>
</evidence>
<feature type="domain" description="Helicase ATP-binding" evidence="8">
    <location>
        <begin position="95"/>
        <end position="251"/>
    </location>
</feature>
<evidence type="ECO:0000256" key="1">
    <source>
        <dbReference type="ARBA" id="ARBA00004123"/>
    </source>
</evidence>
<dbReference type="SMART" id="SM01142">
    <property type="entry name" value="DSHCT"/>
    <property type="match status" value="1"/>
</dbReference>
<dbReference type="Pfam" id="PF13234">
    <property type="entry name" value="MTR4_beta-barrel"/>
    <property type="match status" value="1"/>
</dbReference>
<dbReference type="Gene3D" id="3.40.50.300">
    <property type="entry name" value="P-loop containing nucleotide triphosphate hydrolases"/>
    <property type="match status" value="2"/>
</dbReference>
<evidence type="ECO:0000256" key="3">
    <source>
        <dbReference type="ARBA" id="ARBA00022801"/>
    </source>
</evidence>
<comment type="caution">
    <text evidence="10">The sequence shown here is derived from an EMBL/GenBank/DDBJ whole genome shotgun (WGS) entry which is preliminary data.</text>
</comment>
<evidence type="ECO:0000256" key="4">
    <source>
        <dbReference type="ARBA" id="ARBA00022806"/>
    </source>
</evidence>
<dbReference type="Gene3D" id="1.20.1500.20">
    <property type="match status" value="1"/>
</dbReference>
<dbReference type="SMART" id="SM00490">
    <property type="entry name" value="HELICc"/>
    <property type="match status" value="1"/>
</dbReference>
<keyword evidence="3" id="KW-0378">Hydrolase</keyword>
<dbReference type="Pfam" id="PF00271">
    <property type="entry name" value="Helicase_C"/>
    <property type="match status" value="1"/>
</dbReference>
<keyword evidence="11" id="KW-1185">Reference proteome</keyword>
<dbReference type="SUPFAM" id="SSF52540">
    <property type="entry name" value="P-loop containing nucleoside triphosphate hydrolases"/>
    <property type="match status" value="1"/>
</dbReference>
<dbReference type="GO" id="GO:0016787">
    <property type="term" value="F:hydrolase activity"/>
    <property type="evidence" value="ECO:0007669"/>
    <property type="project" value="UniProtKB-KW"/>
</dbReference>
<evidence type="ECO:0000313" key="10">
    <source>
        <dbReference type="EMBL" id="KAK9798903.1"/>
    </source>
</evidence>
<dbReference type="PANTHER" id="PTHR12131:SF7">
    <property type="entry name" value="EXOSOME RNA HELICASE MTR4"/>
    <property type="match status" value="1"/>
</dbReference>
<gene>
    <name evidence="10" type="ORF">WJX73_005375</name>
</gene>
<comment type="subcellular location">
    <subcellularLocation>
        <location evidence="1">Nucleus</location>
    </subcellularLocation>
</comment>
<dbReference type="Gene3D" id="2.40.30.300">
    <property type="match status" value="1"/>
</dbReference>
<feature type="domain" description="Helicase C-terminal" evidence="9">
    <location>
        <begin position="361"/>
        <end position="585"/>
    </location>
</feature>
<dbReference type="GO" id="GO:0003724">
    <property type="term" value="F:RNA helicase activity"/>
    <property type="evidence" value="ECO:0007669"/>
    <property type="project" value="InterPro"/>
</dbReference>
<dbReference type="InterPro" id="IPR012961">
    <property type="entry name" value="Ski2/MTR4_C"/>
</dbReference>
<keyword evidence="5" id="KW-0067">ATP-binding</keyword>
<dbReference type="InterPro" id="IPR016438">
    <property type="entry name" value="SKI2-like"/>
</dbReference>
<feature type="region of interest" description="Disordered" evidence="7">
    <location>
        <begin position="399"/>
        <end position="418"/>
    </location>
</feature>
<dbReference type="PANTHER" id="PTHR12131">
    <property type="entry name" value="ATP-DEPENDENT RNA AND DNA HELICASE"/>
    <property type="match status" value="1"/>
</dbReference>
<dbReference type="Pfam" id="PF08148">
    <property type="entry name" value="DSHCT"/>
    <property type="match status" value="1"/>
</dbReference>
<protein>
    <submittedName>
        <fullName evidence="10">Uncharacterized protein</fullName>
    </submittedName>
</protein>
<dbReference type="InterPro" id="IPR050699">
    <property type="entry name" value="RNA-DNA_Helicase"/>
</dbReference>
<dbReference type="PIRSF" id="PIRSF005198">
    <property type="entry name" value="Antiviral_helicase_SKI2"/>
    <property type="match status" value="1"/>
</dbReference>
<dbReference type="CDD" id="cd18024">
    <property type="entry name" value="DEXHc_Mtr4-like"/>
    <property type="match status" value="1"/>
</dbReference>
<dbReference type="GO" id="GO:0003723">
    <property type="term" value="F:RNA binding"/>
    <property type="evidence" value="ECO:0007669"/>
    <property type="project" value="InterPro"/>
</dbReference>
<evidence type="ECO:0000313" key="11">
    <source>
        <dbReference type="Proteomes" id="UP001465755"/>
    </source>
</evidence>
<keyword evidence="4" id="KW-0347">Helicase</keyword>
<dbReference type="SMART" id="SM00487">
    <property type="entry name" value="DEXDc"/>
    <property type="match status" value="1"/>
</dbReference>
<dbReference type="InterPro" id="IPR011545">
    <property type="entry name" value="DEAD/DEAH_box_helicase_dom"/>
</dbReference>
<dbReference type="Pfam" id="PF21408">
    <property type="entry name" value="MTR4-like_stalk"/>
    <property type="match status" value="1"/>
</dbReference>
<dbReference type="FunFam" id="2.40.30.300:FF:000001">
    <property type="entry name" value="Mtr4 exosome RNA helicase"/>
    <property type="match status" value="1"/>
</dbReference>
<dbReference type="PROSITE" id="PS51194">
    <property type="entry name" value="HELICASE_CTER"/>
    <property type="match status" value="1"/>
</dbReference>
<keyword evidence="6" id="KW-0539">Nucleus</keyword>
<sequence length="1058" mass="116018">MEATREGLAAAAAAREAAKRKREAEAAAAAPPAKKRALPTASKAIRHEVQLPKDYDAAAIQHDEALHGDMNQPKWTGTMAKQYPFTLDPFQTTAIACLERNESVLVAAHTSAGKTAVAEYAVAMAFRDKQRIIYTSPLKALSNQKYRELAEEFTDVGLMTGDVSINDNAACIVMTTEILRSMLYRGSELLREVAWVVFDEVHYMQDRERGVVWEETIIFLPRAVRMVFLSATLSNAAEFAGWVAQVHNQPCHVVYTDFRPTPLQHYAFPLGGNGLRLIMDEAGRFKDENFKAMRASTEAAAAAAEAAEASSPSMANGTSSPRGRGGRGRGRGGRGDSWGRGRGGGRGGPEDNGKGQDVASDLFKIIKLIKERSYDPVIVFSFSRRETEMYARIIVEGQQKRGTEKADTGDTKSKAESGGLCFNNEEEQAMVEDVFHNALSGLSEADRNLDAIQAMLPLLKAGVAMHHSGLLPLLKEVVEILFQEHLIKCLFATETFAMGVNMPAKTVVFTTMKKFDGESHRYMGSGEYIQMSGRAGRRGKDDRGLCIMMVDDSMDASTCKEIVTGKPSPLNSSFKLSYYTLLNLMRRVEDAGHDQEYVIARSFNQFQFEQSLPQRQKELKALEDEAAGIQIASDEDMTSYVQLRKDLEKQRSIILDSMLQPQYCTAFLQPGRLIAVKAGAVDWGTGVVVAMSRRSPTRGVPPTAQTAASAYIVDALLECQPGLPPGSQPQPVGKGGSEGELQVVPVALPLLSGISALRISMVQDLRPPEARRATLLSLKAALKRYPDGLPMLDPIEDMSITDVALHGTVRVTEDLEKRLADHAVTQAERQEGDAGKLVQRKAELLNQAAEMRHAMGQSQLQSFRTESKNRAAVLRKLGHITDDMVVTLKGRAACEIDTADELLSSELLLNGVFSSLDTHQLSALASTLIPTESTRDDVHLTKDLADPLAQLQEAARRIARVQAESRLEIDADEYASSFKPSLMDVVYAWSKGADFKEVCKKTSAFEGGIIRSCRRLDELLNQLSNAAHVIGDEELADKFRASDASMRRDIMFAASLYI</sequence>
<name>A0AAW1NTQ9_9CHLO</name>
<evidence type="ECO:0000256" key="6">
    <source>
        <dbReference type="ARBA" id="ARBA00023242"/>
    </source>
</evidence>
<dbReference type="InterPro" id="IPR014001">
    <property type="entry name" value="Helicase_ATP-bd"/>
</dbReference>
<proteinExistence type="predicted"/>
<dbReference type="EMBL" id="JALJOQ010000095">
    <property type="protein sequence ID" value="KAK9798903.1"/>
    <property type="molecule type" value="Genomic_DNA"/>
</dbReference>
<evidence type="ECO:0000256" key="7">
    <source>
        <dbReference type="SAM" id="MobiDB-lite"/>
    </source>
</evidence>
<dbReference type="InterPro" id="IPR048392">
    <property type="entry name" value="MTR4-like_stalk"/>
</dbReference>
<evidence type="ECO:0000256" key="5">
    <source>
        <dbReference type="ARBA" id="ARBA00022840"/>
    </source>
</evidence>
<dbReference type="GO" id="GO:0005524">
    <property type="term" value="F:ATP binding"/>
    <property type="evidence" value="ECO:0007669"/>
    <property type="project" value="UniProtKB-KW"/>
</dbReference>
<dbReference type="Proteomes" id="UP001465755">
    <property type="component" value="Unassembled WGS sequence"/>
</dbReference>
<accession>A0AAW1NTQ9</accession>
<dbReference type="Pfam" id="PF00270">
    <property type="entry name" value="DEAD"/>
    <property type="match status" value="1"/>
</dbReference>
<feature type="compositionally biased region" description="Basic and acidic residues" evidence="7">
    <location>
        <begin position="399"/>
        <end position="415"/>
    </location>
</feature>
<dbReference type="PROSITE" id="PS51192">
    <property type="entry name" value="HELICASE_ATP_BIND_1"/>
    <property type="match status" value="1"/>
</dbReference>
<keyword evidence="2" id="KW-0547">Nucleotide-binding</keyword>
<dbReference type="Gene3D" id="1.10.3380.30">
    <property type="match status" value="1"/>
</dbReference>
<feature type="region of interest" description="Disordered" evidence="7">
    <location>
        <begin position="303"/>
        <end position="356"/>
    </location>
</feature>
<feature type="compositionally biased region" description="Polar residues" evidence="7">
    <location>
        <begin position="312"/>
        <end position="321"/>
    </location>
</feature>
<dbReference type="InterPro" id="IPR001650">
    <property type="entry name" value="Helicase_C-like"/>
</dbReference>
<dbReference type="AlphaFoldDB" id="A0AAW1NTQ9"/>
<reference evidence="10 11" key="1">
    <citation type="journal article" date="2024" name="Nat. Commun.">
        <title>Phylogenomics reveals the evolutionary origins of lichenization in chlorophyte algae.</title>
        <authorList>
            <person name="Puginier C."/>
            <person name="Libourel C."/>
            <person name="Otte J."/>
            <person name="Skaloud P."/>
            <person name="Haon M."/>
            <person name="Grisel S."/>
            <person name="Petersen M."/>
            <person name="Berrin J.G."/>
            <person name="Delaux P.M."/>
            <person name="Dal Grande F."/>
            <person name="Keller J."/>
        </authorList>
    </citation>
    <scope>NUCLEOTIDE SEQUENCE [LARGE SCALE GENOMIC DNA]</scope>
    <source>
        <strain evidence="10 11">SAG 2036</strain>
    </source>
</reference>